<accession>A0ABR0A4A9</accession>
<reference evidence="1 2" key="1">
    <citation type="journal article" date="2023" name="Nucleic Acids Res.">
        <title>The hologenome of Daphnia magna reveals possible DNA methylation and microbiome-mediated evolution of the host genome.</title>
        <authorList>
            <person name="Chaturvedi A."/>
            <person name="Li X."/>
            <person name="Dhandapani V."/>
            <person name="Marshall H."/>
            <person name="Kissane S."/>
            <person name="Cuenca-Cambronero M."/>
            <person name="Asole G."/>
            <person name="Calvet F."/>
            <person name="Ruiz-Romero M."/>
            <person name="Marangio P."/>
            <person name="Guigo R."/>
            <person name="Rago D."/>
            <person name="Mirbahai L."/>
            <person name="Eastwood N."/>
            <person name="Colbourne J.K."/>
            <person name="Zhou J."/>
            <person name="Mallon E."/>
            <person name="Orsini L."/>
        </authorList>
    </citation>
    <scope>NUCLEOTIDE SEQUENCE [LARGE SCALE GENOMIC DNA]</scope>
    <source>
        <strain evidence="1">LRV0_1</strain>
    </source>
</reference>
<protein>
    <submittedName>
        <fullName evidence="1">Uncharacterized protein</fullName>
    </submittedName>
</protein>
<comment type="caution">
    <text evidence="1">The sequence shown here is derived from an EMBL/GenBank/DDBJ whole genome shotgun (WGS) entry which is preliminary data.</text>
</comment>
<gene>
    <name evidence="1" type="ORF">OUZ56_001974</name>
</gene>
<sequence>MKTTEQNQCPADSEMLIPILSMTASIKRLNPKKFPLLVESCLISLLTALLDDDIDISTE</sequence>
<organism evidence="1 2">
    <name type="scientific">Daphnia magna</name>
    <dbReference type="NCBI Taxonomy" id="35525"/>
    <lineage>
        <taxon>Eukaryota</taxon>
        <taxon>Metazoa</taxon>
        <taxon>Ecdysozoa</taxon>
        <taxon>Arthropoda</taxon>
        <taxon>Crustacea</taxon>
        <taxon>Branchiopoda</taxon>
        <taxon>Diplostraca</taxon>
        <taxon>Cladocera</taxon>
        <taxon>Anomopoda</taxon>
        <taxon>Daphniidae</taxon>
        <taxon>Daphnia</taxon>
    </lineage>
</organism>
<proteinExistence type="predicted"/>
<evidence type="ECO:0000313" key="2">
    <source>
        <dbReference type="Proteomes" id="UP001234178"/>
    </source>
</evidence>
<dbReference type="Proteomes" id="UP001234178">
    <property type="component" value="Unassembled WGS sequence"/>
</dbReference>
<dbReference type="EMBL" id="JAOYFB010000036">
    <property type="protein sequence ID" value="KAK4019976.1"/>
    <property type="molecule type" value="Genomic_DNA"/>
</dbReference>
<evidence type="ECO:0000313" key="1">
    <source>
        <dbReference type="EMBL" id="KAK4019976.1"/>
    </source>
</evidence>
<keyword evidence="2" id="KW-1185">Reference proteome</keyword>
<name>A0ABR0A4A9_9CRUS</name>